<dbReference type="EnsemblProtists" id="HpaT813464">
    <property type="protein sequence ID" value="HpaP813464"/>
    <property type="gene ID" value="HpaG813464"/>
</dbReference>
<reference evidence="1" key="2">
    <citation type="submission" date="2015-06" db="UniProtKB">
        <authorList>
            <consortium name="EnsemblProtists"/>
        </authorList>
    </citation>
    <scope>IDENTIFICATION</scope>
    <source>
        <strain evidence="1">Emoy2</strain>
    </source>
</reference>
<keyword evidence="2" id="KW-1185">Reference proteome</keyword>
<dbReference type="AlphaFoldDB" id="M4C2Z7"/>
<evidence type="ECO:0000313" key="2">
    <source>
        <dbReference type="Proteomes" id="UP000011713"/>
    </source>
</evidence>
<dbReference type="VEuPathDB" id="FungiDB:HpaG813464"/>
<protein>
    <submittedName>
        <fullName evidence="1">Uncharacterized protein</fullName>
    </submittedName>
</protein>
<dbReference type="HOGENOM" id="CLU_2445477_0_0_1"/>
<organism evidence="1 2">
    <name type="scientific">Hyaloperonospora arabidopsidis (strain Emoy2)</name>
    <name type="common">Downy mildew agent</name>
    <name type="synonym">Peronospora arabidopsidis</name>
    <dbReference type="NCBI Taxonomy" id="559515"/>
    <lineage>
        <taxon>Eukaryota</taxon>
        <taxon>Sar</taxon>
        <taxon>Stramenopiles</taxon>
        <taxon>Oomycota</taxon>
        <taxon>Peronosporomycetes</taxon>
        <taxon>Peronosporales</taxon>
        <taxon>Peronosporaceae</taxon>
        <taxon>Hyaloperonospora</taxon>
    </lineage>
</organism>
<accession>M4C2Z7</accession>
<dbReference type="Proteomes" id="UP000011713">
    <property type="component" value="Unassembled WGS sequence"/>
</dbReference>
<name>M4C2Z7_HYAAE</name>
<sequence length="90" mass="10133">MFRIPWKIALRCGIRYWPDSETKQTSPFDLDVGDVVAPRRLEIGELPLRTRATWCRTPPSAESRGGHRGELPQSFEGCGWVARGNCNCGD</sequence>
<evidence type="ECO:0000313" key="1">
    <source>
        <dbReference type="EnsemblProtists" id="HpaP813464"/>
    </source>
</evidence>
<dbReference type="EMBL" id="JH598147">
    <property type="status" value="NOT_ANNOTATED_CDS"/>
    <property type="molecule type" value="Genomic_DNA"/>
</dbReference>
<proteinExistence type="predicted"/>
<reference evidence="2" key="1">
    <citation type="journal article" date="2010" name="Science">
        <title>Signatures of adaptation to obligate biotrophy in the Hyaloperonospora arabidopsidis genome.</title>
        <authorList>
            <person name="Baxter L."/>
            <person name="Tripathy S."/>
            <person name="Ishaque N."/>
            <person name="Boot N."/>
            <person name="Cabral A."/>
            <person name="Kemen E."/>
            <person name="Thines M."/>
            <person name="Ah-Fong A."/>
            <person name="Anderson R."/>
            <person name="Badejoko W."/>
            <person name="Bittner-Eddy P."/>
            <person name="Boore J.L."/>
            <person name="Chibucos M.C."/>
            <person name="Coates M."/>
            <person name="Dehal P."/>
            <person name="Delehaunty K."/>
            <person name="Dong S."/>
            <person name="Downton P."/>
            <person name="Dumas B."/>
            <person name="Fabro G."/>
            <person name="Fronick C."/>
            <person name="Fuerstenberg S.I."/>
            <person name="Fulton L."/>
            <person name="Gaulin E."/>
            <person name="Govers F."/>
            <person name="Hughes L."/>
            <person name="Humphray S."/>
            <person name="Jiang R.H."/>
            <person name="Judelson H."/>
            <person name="Kamoun S."/>
            <person name="Kyung K."/>
            <person name="Meijer H."/>
            <person name="Minx P."/>
            <person name="Morris P."/>
            <person name="Nelson J."/>
            <person name="Phuntumart V."/>
            <person name="Qutob D."/>
            <person name="Rehmany A."/>
            <person name="Rougon-Cardoso A."/>
            <person name="Ryden P."/>
            <person name="Torto-Alalibo T."/>
            <person name="Studholme D."/>
            <person name="Wang Y."/>
            <person name="Win J."/>
            <person name="Wood J."/>
            <person name="Clifton S.W."/>
            <person name="Rogers J."/>
            <person name="Van den Ackerveken G."/>
            <person name="Jones J.D."/>
            <person name="McDowell J.M."/>
            <person name="Beynon J."/>
            <person name="Tyler B.M."/>
        </authorList>
    </citation>
    <scope>NUCLEOTIDE SEQUENCE [LARGE SCALE GENOMIC DNA]</scope>
    <source>
        <strain evidence="2">Emoy2</strain>
    </source>
</reference>
<dbReference type="InParanoid" id="M4C2Z7"/>